<accession>A0A5C4N2S9</accession>
<dbReference type="InterPro" id="IPR045924">
    <property type="entry name" value="DUF6343"/>
</dbReference>
<sequence length="93" mass="9656">MSSSDPRPSSRRRRRHTGSEPKKALSAYGMRLALSLGGAVVFAALALWGLTAPEATGVMVVVGIVSALIAVAALVDAVVVVRGMRRGGSQRRA</sequence>
<dbReference type="AlphaFoldDB" id="A0A5C4N2S9"/>
<evidence type="ECO:0000313" key="4">
    <source>
        <dbReference type="EMBL" id="TNC52693.1"/>
    </source>
</evidence>
<proteinExistence type="predicted"/>
<protein>
    <submittedName>
        <fullName evidence="3">Uncharacterized protein</fullName>
    </submittedName>
</protein>
<dbReference type="Pfam" id="PF19870">
    <property type="entry name" value="DUF6343"/>
    <property type="match status" value="1"/>
</dbReference>
<keyword evidence="2" id="KW-1133">Transmembrane helix</keyword>
<evidence type="ECO:0000313" key="5">
    <source>
        <dbReference type="Proteomes" id="UP000306740"/>
    </source>
</evidence>
<name>A0A5C4N2S9_9ACTN</name>
<evidence type="ECO:0000313" key="3">
    <source>
        <dbReference type="EMBL" id="TNC52573.1"/>
    </source>
</evidence>
<keyword evidence="2" id="KW-0812">Transmembrane</keyword>
<dbReference type="Proteomes" id="UP000306740">
    <property type="component" value="Unassembled WGS sequence"/>
</dbReference>
<feature type="transmembrane region" description="Helical" evidence="2">
    <location>
        <begin position="57"/>
        <end position="81"/>
    </location>
</feature>
<organism evidence="3 5">
    <name type="scientific">Mumia zhuanghuii</name>
    <dbReference type="NCBI Taxonomy" id="2585211"/>
    <lineage>
        <taxon>Bacteria</taxon>
        <taxon>Bacillati</taxon>
        <taxon>Actinomycetota</taxon>
        <taxon>Actinomycetes</taxon>
        <taxon>Propionibacteriales</taxon>
        <taxon>Nocardioidaceae</taxon>
        <taxon>Mumia</taxon>
    </lineage>
</organism>
<dbReference type="EMBL" id="VDFR01000002">
    <property type="protein sequence ID" value="TNC52573.1"/>
    <property type="molecule type" value="Genomic_DNA"/>
</dbReference>
<feature type="region of interest" description="Disordered" evidence="1">
    <location>
        <begin position="1"/>
        <end position="23"/>
    </location>
</feature>
<evidence type="ECO:0000256" key="2">
    <source>
        <dbReference type="SAM" id="Phobius"/>
    </source>
</evidence>
<dbReference type="RefSeq" id="WP_139104933.1">
    <property type="nucleotide sequence ID" value="NZ_VDFR01000001.1"/>
</dbReference>
<evidence type="ECO:0000256" key="1">
    <source>
        <dbReference type="SAM" id="MobiDB-lite"/>
    </source>
</evidence>
<reference evidence="3 5" key="1">
    <citation type="submission" date="2019-05" db="EMBL/GenBank/DDBJ databases">
        <title>Mumia sp. nov., isolated from the intestinal contents of plateau pika (Ochotona curzoniae) in the Qinghai-Tibet plateau of China.</title>
        <authorList>
            <person name="Tian Z."/>
        </authorList>
    </citation>
    <scope>NUCLEOTIDE SEQUENCE [LARGE SCALE GENOMIC DNA]</scope>
    <source>
        <strain evidence="5">527</strain>
        <strain evidence="3">Z527</strain>
    </source>
</reference>
<feature type="transmembrane region" description="Helical" evidence="2">
    <location>
        <begin position="32"/>
        <end position="51"/>
    </location>
</feature>
<keyword evidence="2" id="KW-0472">Membrane</keyword>
<dbReference type="EMBL" id="VDFR01000001">
    <property type="protein sequence ID" value="TNC52693.1"/>
    <property type="molecule type" value="Genomic_DNA"/>
</dbReference>
<gene>
    <name evidence="4" type="ORF">FHE65_00195</name>
    <name evidence="3" type="ORF">FHE65_00270</name>
</gene>
<comment type="caution">
    <text evidence="3">The sequence shown here is derived from an EMBL/GenBank/DDBJ whole genome shotgun (WGS) entry which is preliminary data.</text>
</comment>